<feature type="region of interest" description="Disordered" evidence="7">
    <location>
        <begin position="91"/>
        <end position="157"/>
    </location>
</feature>
<dbReference type="PROSITE" id="PS50158">
    <property type="entry name" value="ZF_CCHC"/>
    <property type="match status" value="1"/>
</dbReference>
<feature type="domain" description="CCHC-type" evidence="8">
    <location>
        <begin position="121"/>
        <end position="135"/>
    </location>
</feature>
<dbReference type="Pfam" id="PF25597">
    <property type="entry name" value="SH3_retrovirus"/>
    <property type="match status" value="1"/>
</dbReference>
<dbReference type="InterPro" id="IPR057670">
    <property type="entry name" value="SH3_retrovirus"/>
</dbReference>
<keyword evidence="1" id="KW-0645">Protease</keyword>
<accession>A0A6H5II87</accession>
<feature type="compositionally biased region" description="Basic and acidic residues" evidence="7">
    <location>
        <begin position="109"/>
        <end position="120"/>
    </location>
</feature>
<dbReference type="Pfam" id="PF07727">
    <property type="entry name" value="RVT_2"/>
    <property type="match status" value="1"/>
</dbReference>
<dbReference type="InterPro" id="IPR036397">
    <property type="entry name" value="RNaseH_sf"/>
</dbReference>
<dbReference type="GO" id="GO:0042575">
    <property type="term" value="C:DNA polymerase complex"/>
    <property type="evidence" value="ECO:0007669"/>
    <property type="project" value="UniProtKB-ARBA"/>
</dbReference>
<feature type="compositionally biased region" description="Basic and acidic residues" evidence="7">
    <location>
        <begin position="137"/>
        <end position="157"/>
    </location>
</feature>
<keyword evidence="5" id="KW-0863">Zinc-finger</keyword>
<evidence type="ECO:0000256" key="7">
    <source>
        <dbReference type="SAM" id="MobiDB-lite"/>
    </source>
</evidence>
<dbReference type="PANTHER" id="PTHR42648">
    <property type="entry name" value="TRANSPOSASE, PUTATIVE-RELATED"/>
    <property type="match status" value="1"/>
</dbReference>
<dbReference type="Gene3D" id="3.30.420.10">
    <property type="entry name" value="Ribonuclease H-like superfamily/Ribonuclease H"/>
    <property type="match status" value="1"/>
</dbReference>
<evidence type="ECO:0008006" key="13">
    <source>
        <dbReference type="Google" id="ProtNLM"/>
    </source>
</evidence>
<dbReference type="PROSITE" id="PS50878">
    <property type="entry name" value="RT_POL"/>
    <property type="match status" value="1"/>
</dbReference>
<organism evidence="11 12">
    <name type="scientific">Trichogramma brassicae</name>
    <dbReference type="NCBI Taxonomy" id="86971"/>
    <lineage>
        <taxon>Eukaryota</taxon>
        <taxon>Metazoa</taxon>
        <taxon>Ecdysozoa</taxon>
        <taxon>Arthropoda</taxon>
        <taxon>Hexapoda</taxon>
        <taxon>Insecta</taxon>
        <taxon>Pterygota</taxon>
        <taxon>Neoptera</taxon>
        <taxon>Endopterygota</taxon>
        <taxon>Hymenoptera</taxon>
        <taxon>Apocrita</taxon>
        <taxon>Proctotrupomorpha</taxon>
        <taxon>Chalcidoidea</taxon>
        <taxon>Trichogrammatidae</taxon>
        <taxon>Trichogramma</taxon>
    </lineage>
</organism>
<dbReference type="InterPro" id="IPR012337">
    <property type="entry name" value="RNaseH-like_sf"/>
</dbReference>
<dbReference type="SUPFAM" id="SSF57756">
    <property type="entry name" value="Retrovirus zinc finger-like domains"/>
    <property type="match status" value="1"/>
</dbReference>
<gene>
    <name evidence="11" type="ORF">TBRA_LOCUS9355</name>
</gene>
<dbReference type="InterPro" id="IPR001878">
    <property type="entry name" value="Znf_CCHC"/>
</dbReference>
<evidence type="ECO:0000259" key="10">
    <source>
        <dbReference type="PROSITE" id="PS50994"/>
    </source>
</evidence>
<dbReference type="EMBL" id="CADCXV010000859">
    <property type="protein sequence ID" value="CAB0037528.1"/>
    <property type="molecule type" value="Genomic_DNA"/>
</dbReference>
<protein>
    <recommendedName>
        <fullName evidence="13">Retrovirus-related Pol polyprotein from transposon TNT 1-94</fullName>
    </recommendedName>
</protein>
<dbReference type="GO" id="GO:0015074">
    <property type="term" value="P:DNA integration"/>
    <property type="evidence" value="ECO:0007669"/>
    <property type="project" value="InterPro"/>
</dbReference>
<reference evidence="11 12" key="1">
    <citation type="submission" date="2020-02" db="EMBL/GenBank/DDBJ databases">
        <authorList>
            <person name="Ferguson B K."/>
        </authorList>
    </citation>
    <scope>NUCLEOTIDE SEQUENCE [LARGE SCALE GENOMIC DNA]</scope>
</reference>
<sequence length="1312" mass="149434">MEPSEPVVQYTTKVMNMARTLKDLGEKISDAAIIAKILGGLSTKFSNFVTAWDSVDEEKQTLSFLQERLIKEENKLQGNDDEMSALAVVRESKNGFRREKSSRYPQQKHSSENQRSESRACYHCNKPGHLKANCRIRQRDLKRNKQRDNNRSNHGKDSNARVGFVYTFENEEISNVCAFSEGASHWTMPDEIMRLDASESWFSDSGASQHITSRREWFHDLVESSCEESIFLGDDKACKIKGSGTIIIDRYINGKKFRGQLENVLFIPDIKKNLLSIGACTRKGFEVTFTGNIVKFTRDGQVEGVGMMQSNNIYRMFFKVVKPCEVNVAAGALKWHERLGHVNQKKMHDMISKNLITGVSINEKSHFSCDPCQTAKSHRLPFDKDRVRAACRVGEYFHSDVCGPMPEDSLGGARFFLTFKDEASGYLQVYFLRHKSDVVDNFRSFERAVNNKFGRTMRALRCDQGREYCNNEMKKTMDKYGIKLETTAPYTPEKNGQAERVNRTIVEMARSMMLQAKAPGFLWAEAVNTAAHIVNRLSTRARSNTTPFEAWWGKKPDMSNMRIFGALAYSHIPKQFRKKFDPKAKRTWMVGYNGDSRNYRLYDPSSRKIIISRNVTFNEENLIGTSEEKEKTPTVPLPIFPSSESDDPKERSSRELDEPIELDDEVGEHIAQVSVPEDVTEKNSLAMNSSERDSRKRKADEMKLSRINLRDRTLIKKPKRLGLVADAATMDVVEPYTYGEATSGSDAKEWRHAIEQELQSLDRNGTWIVVPRPKDRRVIDSKWVFKFQEEKAGKPRKYKARLCARGFRQQEGVDFQETFAPVIRYDATRIMLAMAAQLDLDLIQFDVASAFLHGELEEEVYMEPPLGTNIPKNHVYMWRLTSPQSYMYNLLVESRRRRDTEAQTQRHRCRGRGDEIRSAQHFWRSRYRAGGSYGDKLSWLVVSSFSAKMLDAFILRRVGAAARKVSRSIADARQTTIALSRRAVGRTPAVAEADEVFDGSDRPGVHGRTEITRGMRRSSCSFLSMLSVIVMSEVETVTGIPVTRTSQESTLGVVGVEEIKQLYNKFSFTAIPKINNDFNSTRKSIDSSETWSVSFFSSQKVLYEKKLTPRFSSEATSRPSCKPLCMLDTAGKILERIICDRLEATTESPGGLSDHQYGFRKGRSTINAIENVIATAQEAIAGKRWNHGTKKYCARVTLDVKNEFNFARWNDINAALRRMRTPEYLLRIVGSYLSARKLDYDTDEGPESYRVTAGVPQGSVLGPILWNVMCDAVLRLNFGGNVKIVRFADDIALMTVAKHRWQIEYDLSSTIE</sequence>
<dbReference type="PANTHER" id="PTHR42648:SF28">
    <property type="entry name" value="TRANSPOSON-ENCODED PROTEIN WITH RIBONUCLEASE H-LIKE AND RETROVIRUS ZINC FINGER-LIKE DOMAINS"/>
    <property type="match status" value="1"/>
</dbReference>
<dbReference type="InterPro" id="IPR025724">
    <property type="entry name" value="GAG-pre-integrase_dom"/>
</dbReference>
<proteinExistence type="predicted"/>
<dbReference type="Pfam" id="PF22936">
    <property type="entry name" value="Pol_BBD"/>
    <property type="match status" value="1"/>
</dbReference>
<dbReference type="InterPro" id="IPR013103">
    <property type="entry name" value="RVT_2"/>
</dbReference>
<dbReference type="PROSITE" id="PS50994">
    <property type="entry name" value="INTEGRASE"/>
    <property type="match status" value="1"/>
</dbReference>
<evidence type="ECO:0000256" key="5">
    <source>
        <dbReference type="PROSITE-ProRule" id="PRU00047"/>
    </source>
</evidence>
<dbReference type="Pfam" id="PF00078">
    <property type="entry name" value="RVT_1"/>
    <property type="match status" value="1"/>
</dbReference>
<dbReference type="Pfam" id="PF00665">
    <property type="entry name" value="rve"/>
    <property type="match status" value="1"/>
</dbReference>
<dbReference type="SUPFAM" id="SSF53098">
    <property type="entry name" value="Ribonuclease H-like"/>
    <property type="match status" value="1"/>
</dbReference>
<feature type="compositionally biased region" description="Basic and acidic residues" evidence="7">
    <location>
        <begin position="91"/>
        <end position="102"/>
    </location>
</feature>
<evidence type="ECO:0000256" key="2">
    <source>
        <dbReference type="ARBA" id="ARBA00022723"/>
    </source>
</evidence>
<feature type="compositionally biased region" description="Basic residues" evidence="7">
    <location>
        <begin position="126"/>
        <end position="136"/>
    </location>
</feature>
<dbReference type="InterPro" id="IPR000477">
    <property type="entry name" value="RT_dom"/>
</dbReference>
<feature type="coiled-coil region" evidence="6">
    <location>
        <begin position="55"/>
        <end position="82"/>
    </location>
</feature>
<evidence type="ECO:0000313" key="11">
    <source>
        <dbReference type="EMBL" id="CAB0037528.1"/>
    </source>
</evidence>
<feature type="region of interest" description="Disordered" evidence="7">
    <location>
        <begin position="676"/>
        <end position="700"/>
    </location>
</feature>
<keyword evidence="5" id="KW-0862">Zinc</keyword>
<keyword evidence="3" id="KW-0064">Aspartyl protease</keyword>
<keyword evidence="12" id="KW-1185">Reference proteome</keyword>
<dbReference type="GO" id="GO:0003676">
    <property type="term" value="F:nucleic acid binding"/>
    <property type="evidence" value="ECO:0007669"/>
    <property type="project" value="InterPro"/>
</dbReference>
<dbReference type="Pfam" id="PF14223">
    <property type="entry name" value="Retrotran_gag_2"/>
    <property type="match status" value="1"/>
</dbReference>
<name>A0A6H5II87_9HYME</name>
<feature type="compositionally biased region" description="Basic and acidic residues" evidence="7">
    <location>
        <begin position="646"/>
        <end position="657"/>
    </location>
</feature>
<dbReference type="Proteomes" id="UP000479190">
    <property type="component" value="Unassembled WGS sequence"/>
</dbReference>
<evidence type="ECO:0000256" key="6">
    <source>
        <dbReference type="SAM" id="Coils"/>
    </source>
</evidence>
<keyword evidence="2" id="KW-0479">Metal-binding</keyword>
<dbReference type="Pfam" id="PF13976">
    <property type="entry name" value="gag_pre-integrs"/>
    <property type="match status" value="1"/>
</dbReference>
<feature type="compositionally biased region" description="Basic and acidic residues" evidence="7">
    <location>
        <begin position="690"/>
        <end position="700"/>
    </location>
</feature>
<evidence type="ECO:0000259" key="8">
    <source>
        <dbReference type="PROSITE" id="PS50158"/>
    </source>
</evidence>
<dbReference type="InterPro" id="IPR001584">
    <property type="entry name" value="Integrase_cat-core"/>
</dbReference>
<evidence type="ECO:0000259" key="9">
    <source>
        <dbReference type="PROSITE" id="PS50878"/>
    </source>
</evidence>
<dbReference type="GO" id="GO:0071897">
    <property type="term" value="P:DNA biosynthetic process"/>
    <property type="evidence" value="ECO:0007669"/>
    <property type="project" value="UniProtKB-ARBA"/>
</dbReference>
<evidence type="ECO:0000313" key="12">
    <source>
        <dbReference type="Proteomes" id="UP000479190"/>
    </source>
</evidence>
<evidence type="ECO:0000256" key="3">
    <source>
        <dbReference type="ARBA" id="ARBA00022750"/>
    </source>
</evidence>
<evidence type="ECO:0000256" key="4">
    <source>
        <dbReference type="ARBA" id="ARBA00022801"/>
    </source>
</evidence>
<dbReference type="OrthoDB" id="7555369at2759"/>
<dbReference type="InterPro" id="IPR054722">
    <property type="entry name" value="PolX-like_BBD"/>
</dbReference>
<keyword evidence="6" id="KW-0175">Coiled coil</keyword>
<feature type="domain" description="Integrase catalytic" evidence="10">
    <location>
        <begin position="377"/>
        <end position="555"/>
    </location>
</feature>
<dbReference type="GO" id="GO:0006508">
    <property type="term" value="P:proteolysis"/>
    <property type="evidence" value="ECO:0007669"/>
    <property type="project" value="UniProtKB-KW"/>
</dbReference>
<dbReference type="InterPro" id="IPR043502">
    <property type="entry name" value="DNA/RNA_pol_sf"/>
</dbReference>
<dbReference type="GO" id="GO:0008270">
    <property type="term" value="F:zinc ion binding"/>
    <property type="evidence" value="ECO:0007669"/>
    <property type="project" value="UniProtKB-KW"/>
</dbReference>
<evidence type="ECO:0000256" key="1">
    <source>
        <dbReference type="ARBA" id="ARBA00022670"/>
    </source>
</evidence>
<dbReference type="SMART" id="SM00343">
    <property type="entry name" value="ZnF_C2HC"/>
    <property type="match status" value="1"/>
</dbReference>
<dbReference type="SUPFAM" id="SSF56672">
    <property type="entry name" value="DNA/RNA polymerases"/>
    <property type="match status" value="1"/>
</dbReference>
<feature type="domain" description="Reverse transcriptase" evidence="9">
    <location>
        <begin position="1084"/>
        <end position="1312"/>
    </location>
</feature>
<feature type="region of interest" description="Disordered" evidence="7">
    <location>
        <begin position="624"/>
        <end position="660"/>
    </location>
</feature>
<dbReference type="GO" id="GO:0004190">
    <property type="term" value="F:aspartic-type endopeptidase activity"/>
    <property type="evidence" value="ECO:0007669"/>
    <property type="project" value="UniProtKB-KW"/>
</dbReference>
<keyword evidence="4" id="KW-0378">Hydrolase</keyword>
<dbReference type="InterPro" id="IPR036875">
    <property type="entry name" value="Znf_CCHC_sf"/>
</dbReference>
<dbReference type="InterPro" id="IPR039537">
    <property type="entry name" value="Retrotran_Ty1/copia-like"/>
</dbReference>